<proteinExistence type="predicted"/>
<dbReference type="Proteomes" id="UP000225997">
    <property type="component" value="Unassembled WGS sequence"/>
</dbReference>
<reference evidence="1 2" key="1">
    <citation type="submission" date="2017-09" db="EMBL/GenBank/DDBJ databases">
        <title>Large-scale bioinformatics analysis of Bacillus genomes uncovers conserved roles of natural products in bacterial physiology.</title>
        <authorList>
            <consortium name="Agbiome Team Llc"/>
            <person name="Bleich R.M."/>
            <person name="Grubbs K.J."/>
            <person name="Santa Maria K.C."/>
            <person name="Allen S.E."/>
            <person name="Farag S."/>
            <person name="Shank E.A."/>
            <person name="Bowers A."/>
        </authorList>
    </citation>
    <scope>NUCLEOTIDE SEQUENCE [LARGE SCALE GENOMIC DNA]</scope>
    <source>
        <strain evidence="1 2">AFS044250</strain>
    </source>
</reference>
<evidence type="ECO:0000313" key="1">
    <source>
        <dbReference type="EMBL" id="PHD58127.1"/>
    </source>
</evidence>
<organism evidence="1 2">
    <name type="scientific">Bacillus toyonensis</name>
    <dbReference type="NCBI Taxonomy" id="155322"/>
    <lineage>
        <taxon>Bacteria</taxon>
        <taxon>Bacillati</taxon>
        <taxon>Bacillota</taxon>
        <taxon>Bacilli</taxon>
        <taxon>Bacillales</taxon>
        <taxon>Bacillaceae</taxon>
        <taxon>Bacillus</taxon>
        <taxon>Bacillus cereus group</taxon>
    </lineage>
</organism>
<gene>
    <name evidence="1" type="ORF">COF40_29000</name>
</gene>
<sequence length="90" mass="10226">MAYLGSGAKTLKVVQIISQSWTYDIITLQKVCDQSVQNQKQFIHQLCRTFAPEPKTAPPIANLCLTIWVFIITPLSRKRKRLKNSANPLL</sequence>
<protein>
    <submittedName>
        <fullName evidence="1">Uncharacterized protein</fullName>
    </submittedName>
</protein>
<accession>A0A2C4PZ98</accession>
<dbReference type="AlphaFoldDB" id="A0A2C4PZ98"/>
<comment type="caution">
    <text evidence="1">The sequence shown here is derived from an EMBL/GenBank/DDBJ whole genome shotgun (WGS) entry which is preliminary data.</text>
</comment>
<dbReference type="EMBL" id="NUSQ01000212">
    <property type="protein sequence ID" value="PHD58127.1"/>
    <property type="molecule type" value="Genomic_DNA"/>
</dbReference>
<name>A0A2C4PZ98_9BACI</name>
<evidence type="ECO:0000313" key="2">
    <source>
        <dbReference type="Proteomes" id="UP000225997"/>
    </source>
</evidence>